<sequence length="644" mass="68591">MAPNTKMSKPKGLKDHKKAEKEKATAKRAAAAAEQAKSKKGSKVEKKVKTVVVQEPVAEGIVQQAVTSPTKEVAQEKKVEVDVIAEPIAKDTVTLPVDEVSQERPVIAVVVDDQDTCEYKSAILYCTSVTNTASAVVAENIDECISEKITIPTITVEAPSAINTIPQVIDVAAPISTDEDALVAKITATVAHRKKLEADLYDGMETAQERFARVRRVTSATVEYHYDVVIAVDDDAVSACSLADADELERAVDGIGIEYVTVHDAAAYTPEDASADVVVDEVTGTHAVKSEPANKSITMEQLFCSTATTGTSTVGASRPKSPLTLAEVEEMQAEAKAASNSSKSSSLDINQLFAADNAERAIIVRMPKAVAASTVPEITQLFAAEGAPIVRLPAAAGNSPVRAARTWAFVLAGMTFGCMDEIADDANPVEPVIIGGRSRTPVDHKLIEAVVFGRPDEFEDVSSEVPFPAVQGNANDKPLPADLQLGSEKLMSMLGVDGRVPTPAPTQQNGQEGADKIMALLGFPRSRTASGSSVPTPPQSSPDMNGRRSTPNTQVTVTPPPLDNHLANSDSHNFSKNDCGAWKVPNMGPSSGPYSYQQPGFGPRYAAAQYVAQPCFPEYHPHGLPGFNTPFYGQWQNSQRYAPW</sequence>
<dbReference type="EMBL" id="CP069044">
    <property type="protein sequence ID" value="QRD07427.1"/>
    <property type="molecule type" value="Genomic_DNA"/>
</dbReference>
<dbReference type="VEuPathDB" id="FungiDB:JI435_131800"/>
<feature type="region of interest" description="Disordered" evidence="1">
    <location>
        <begin position="1"/>
        <end position="45"/>
    </location>
</feature>
<dbReference type="Proteomes" id="UP000663193">
    <property type="component" value="Chromosome 22"/>
</dbReference>
<dbReference type="OrthoDB" id="3690267at2759"/>
<keyword evidence="3" id="KW-1185">Reference proteome</keyword>
<dbReference type="AlphaFoldDB" id="A0A7U2NR57"/>
<accession>A0A7U2NR57</accession>
<proteinExistence type="predicted"/>
<dbReference type="RefSeq" id="XP_001803392.1">
    <property type="nucleotide sequence ID" value="XM_001803340.1"/>
</dbReference>
<name>A0A7U2NR57_PHANO</name>
<evidence type="ECO:0000256" key="1">
    <source>
        <dbReference type="SAM" id="MobiDB-lite"/>
    </source>
</evidence>
<dbReference type="KEGG" id="pno:SNOG_13180"/>
<evidence type="ECO:0000313" key="2">
    <source>
        <dbReference type="EMBL" id="QRD07427.1"/>
    </source>
</evidence>
<reference evidence="3" key="1">
    <citation type="journal article" date="2021" name="BMC Genomics">
        <title>Chromosome-level genome assembly and manually-curated proteome of model necrotroph Parastagonospora nodorum Sn15 reveals a genome-wide trove of candidate effector homologs, and redundancy of virulence-related functions within an accessory chromosome.</title>
        <authorList>
            <person name="Bertazzoni S."/>
            <person name="Jones D.A.B."/>
            <person name="Phan H.T."/>
            <person name="Tan K.-C."/>
            <person name="Hane J.K."/>
        </authorList>
    </citation>
    <scope>NUCLEOTIDE SEQUENCE [LARGE SCALE GENOMIC DNA]</scope>
    <source>
        <strain evidence="3">SN15 / ATCC MYA-4574 / FGSC 10173)</strain>
    </source>
</reference>
<protein>
    <submittedName>
        <fullName evidence="2">Uncharacterized protein</fullName>
    </submittedName>
</protein>
<feature type="region of interest" description="Disordered" evidence="1">
    <location>
        <begin position="526"/>
        <end position="572"/>
    </location>
</feature>
<gene>
    <name evidence="2" type="ORF">JI435_131800</name>
</gene>
<evidence type="ECO:0000313" key="3">
    <source>
        <dbReference type="Proteomes" id="UP000663193"/>
    </source>
</evidence>
<organism evidence="2 3">
    <name type="scientific">Phaeosphaeria nodorum (strain SN15 / ATCC MYA-4574 / FGSC 10173)</name>
    <name type="common">Glume blotch fungus</name>
    <name type="synonym">Parastagonospora nodorum</name>
    <dbReference type="NCBI Taxonomy" id="321614"/>
    <lineage>
        <taxon>Eukaryota</taxon>
        <taxon>Fungi</taxon>
        <taxon>Dikarya</taxon>
        <taxon>Ascomycota</taxon>
        <taxon>Pezizomycotina</taxon>
        <taxon>Dothideomycetes</taxon>
        <taxon>Pleosporomycetidae</taxon>
        <taxon>Pleosporales</taxon>
        <taxon>Pleosporineae</taxon>
        <taxon>Phaeosphaeriaceae</taxon>
        <taxon>Parastagonospora</taxon>
    </lineage>
</organism>